<evidence type="ECO:0000259" key="6">
    <source>
        <dbReference type="PROSITE" id="PS51645"/>
    </source>
</evidence>
<reference evidence="7" key="1">
    <citation type="submission" date="2023-07" db="EMBL/GenBank/DDBJ databases">
        <title>Genome content predicts the carbon catabolic preferences of heterotrophic bacteria.</title>
        <authorList>
            <person name="Gralka M."/>
        </authorList>
    </citation>
    <scope>NUCLEOTIDE SEQUENCE</scope>
    <source>
        <strain evidence="7">E2R20</strain>
    </source>
</reference>
<dbReference type="Pfam" id="PF00875">
    <property type="entry name" value="DNA_photolyase"/>
    <property type="match status" value="1"/>
</dbReference>
<comment type="similarity">
    <text evidence="5">Belongs to the DNA photolyase family.</text>
</comment>
<dbReference type="RefSeq" id="WP_046466437.1">
    <property type="nucleotide sequence ID" value="NZ_JAUOQO010000002.1"/>
</dbReference>
<gene>
    <name evidence="7" type="ORF">Q4528_02985</name>
</gene>
<keyword evidence="2 3" id="KW-0274">FAD</keyword>
<evidence type="ECO:0000256" key="3">
    <source>
        <dbReference type="PIRSR" id="PIRSR602081-1"/>
    </source>
</evidence>
<dbReference type="GO" id="GO:0009416">
    <property type="term" value="P:response to light stimulus"/>
    <property type="evidence" value="ECO:0007669"/>
    <property type="project" value="TreeGrafter"/>
</dbReference>
<dbReference type="Gene3D" id="3.40.50.620">
    <property type="entry name" value="HUPs"/>
    <property type="match status" value="1"/>
</dbReference>
<evidence type="ECO:0000256" key="2">
    <source>
        <dbReference type="ARBA" id="ARBA00022827"/>
    </source>
</evidence>
<dbReference type="EMBL" id="JAUOQO010000002">
    <property type="protein sequence ID" value="MDO6573115.1"/>
    <property type="molecule type" value="Genomic_DNA"/>
</dbReference>
<dbReference type="Pfam" id="PF03441">
    <property type="entry name" value="FAD_binding_7"/>
    <property type="match status" value="1"/>
</dbReference>
<dbReference type="PANTHER" id="PTHR11455:SF9">
    <property type="entry name" value="CRYPTOCHROME CIRCADIAN CLOCK 5 ISOFORM X1"/>
    <property type="match status" value="1"/>
</dbReference>
<dbReference type="InterPro" id="IPR006050">
    <property type="entry name" value="DNA_photolyase_N"/>
</dbReference>
<comment type="cofactor">
    <cofactor evidence="3">
        <name>FAD</name>
        <dbReference type="ChEBI" id="CHEBI:57692"/>
    </cofactor>
    <text evidence="3">Binds 1 FAD per subunit.</text>
</comment>
<dbReference type="Gene3D" id="1.25.40.80">
    <property type="match status" value="1"/>
</dbReference>
<dbReference type="EC" id="4.1.99.3" evidence="7"/>
<keyword evidence="7" id="KW-0456">Lyase</keyword>
<keyword evidence="1 3" id="KW-0285">Flavoprotein</keyword>
<feature type="binding site" evidence="3">
    <location>
        <position position="209"/>
    </location>
    <ligand>
        <name>FAD</name>
        <dbReference type="ChEBI" id="CHEBI:57692"/>
    </ligand>
</feature>
<comment type="caution">
    <text evidence="7">The sequence shown here is derived from an EMBL/GenBank/DDBJ whole genome shotgun (WGS) entry which is preliminary data.</text>
</comment>
<dbReference type="GO" id="GO:0071949">
    <property type="term" value="F:FAD binding"/>
    <property type="evidence" value="ECO:0007669"/>
    <property type="project" value="TreeGrafter"/>
</dbReference>
<dbReference type="SUPFAM" id="SSF48173">
    <property type="entry name" value="Cryptochrome/photolyase FAD-binding domain"/>
    <property type="match status" value="1"/>
</dbReference>
<dbReference type="InterPro" id="IPR036134">
    <property type="entry name" value="Crypto/Photolyase_FAD-like_sf"/>
</dbReference>
<dbReference type="Proteomes" id="UP001170310">
    <property type="component" value="Unassembled WGS sequence"/>
</dbReference>
<dbReference type="Gene3D" id="1.10.579.10">
    <property type="entry name" value="DNA Cyclobutane Dipyrimidine Photolyase, subunit A, domain 3"/>
    <property type="match status" value="1"/>
</dbReference>
<dbReference type="SUPFAM" id="SSF52425">
    <property type="entry name" value="Cryptochrome/photolyase, N-terminal domain"/>
    <property type="match status" value="1"/>
</dbReference>
<dbReference type="PROSITE" id="PS51645">
    <property type="entry name" value="PHR_CRY_ALPHA_BETA"/>
    <property type="match status" value="1"/>
</dbReference>
<feature type="binding site" evidence="3">
    <location>
        <position position="256"/>
    </location>
    <ligand>
        <name>FAD</name>
        <dbReference type="ChEBI" id="CHEBI:57692"/>
    </ligand>
</feature>
<dbReference type="PRINTS" id="PR00147">
    <property type="entry name" value="DNAPHOTLYASE"/>
</dbReference>
<evidence type="ECO:0000256" key="5">
    <source>
        <dbReference type="RuleBase" id="RU004182"/>
    </source>
</evidence>
<feature type="binding site" evidence="3">
    <location>
        <begin position="259"/>
        <end position="266"/>
    </location>
    <ligand>
        <name>FAD</name>
        <dbReference type="ChEBI" id="CHEBI:57692"/>
    </ligand>
</feature>
<proteinExistence type="inferred from homology"/>
<dbReference type="GO" id="GO:0003904">
    <property type="term" value="F:deoxyribodipyrimidine photo-lyase activity"/>
    <property type="evidence" value="ECO:0007669"/>
    <property type="project" value="UniProtKB-EC"/>
</dbReference>
<dbReference type="GO" id="GO:0003677">
    <property type="term" value="F:DNA binding"/>
    <property type="evidence" value="ECO:0007669"/>
    <property type="project" value="TreeGrafter"/>
</dbReference>
<organism evidence="7 8">
    <name type="scientific">Staphylococcus pasteuri_A</name>
    <dbReference type="NCBI Taxonomy" id="3062664"/>
    <lineage>
        <taxon>Bacteria</taxon>
        <taxon>Bacillati</taxon>
        <taxon>Bacillota</taxon>
        <taxon>Bacilli</taxon>
        <taxon>Bacillales</taxon>
        <taxon>Staphylococcaceae</taxon>
        <taxon>Staphylococcus</taxon>
    </lineage>
</organism>
<feature type="domain" description="Photolyase/cryptochrome alpha/beta" evidence="6">
    <location>
        <begin position="1"/>
        <end position="128"/>
    </location>
</feature>
<feature type="site" description="Electron transfer via tryptophanyl radical" evidence="4">
    <location>
        <position position="290"/>
    </location>
</feature>
<dbReference type="InterPro" id="IPR005101">
    <property type="entry name" value="Cryptochr/Photolyase_FAD-bd"/>
</dbReference>
<protein>
    <submittedName>
        <fullName evidence="7">Deoxyribodipyrimidine photo-lyase</fullName>
        <ecNumber evidence="7">4.1.99.3</ecNumber>
    </submittedName>
</protein>
<name>A0AAW7YLM1_9STAP</name>
<evidence type="ECO:0000313" key="8">
    <source>
        <dbReference type="Proteomes" id="UP001170310"/>
    </source>
</evidence>
<accession>A0AAW7YLM1</accession>
<feature type="binding site" evidence="3">
    <location>
        <begin position="221"/>
        <end position="225"/>
    </location>
    <ligand>
        <name>FAD</name>
        <dbReference type="ChEBI" id="CHEBI:57692"/>
    </ligand>
</feature>
<dbReference type="AlphaFoldDB" id="A0AAW7YLM1"/>
<feature type="site" description="Electron transfer via tryptophanyl radical" evidence="4">
    <location>
        <position position="343"/>
    </location>
</feature>
<keyword evidence="5" id="KW-0157">Chromophore</keyword>
<dbReference type="InterPro" id="IPR036155">
    <property type="entry name" value="Crypto/Photolyase_N_sf"/>
</dbReference>
<feature type="site" description="Electron transfer via tryptophanyl radical" evidence="4">
    <location>
        <position position="366"/>
    </location>
</feature>
<evidence type="ECO:0000256" key="1">
    <source>
        <dbReference type="ARBA" id="ARBA00022630"/>
    </source>
</evidence>
<evidence type="ECO:0000313" key="7">
    <source>
        <dbReference type="EMBL" id="MDO6573115.1"/>
    </source>
</evidence>
<dbReference type="PANTHER" id="PTHR11455">
    <property type="entry name" value="CRYPTOCHROME"/>
    <property type="match status" value="1"/>
</dbReference>
<feature type="binding site" evidence="3">
    <location>
        <begin position="356"/>
        <end position="358"/>
    </location>
    <ligand>
        <name>FAD</name>
        <dbReference type="ChEBI" id="CHEBI:57692"/>
    </ligand>
</feature>
<dbReference type="InterPro" id="IPR002081">
    <property type="entry name" value="Cryptochrome/DNA_photolyase_1"/>
</dbReference>
<evidence type="ECO:0000256" key="4">
    <source>
        <dbReference type="PIRSR" id="PIRSR602081-2"/>
    </source>
</evidence>
<keyword evidence="8" id="KW-1185">Reference proteome</keyword>
<sequence length="457" mass="54586">MKIGVVLNRVFRINHNPLLAYVYQRLDDIESCVFIIPVEQFGDHSQLKETFYKGTLKKFLNELHNNHISVNMIDYDQLIEFCESQELDKVVMASDIMSYHKEEYDYPHQKQHFNKASIEVQPIRVQHYFNPKKTFNNQGEPYKVFTSFYKRWRPYVMQRKIDQYKLKDIANKTSTSEKKLKLDVEDRGLSEKDVQQQWQSFLEHDIQNYDSNREYLPEVLTSQLSIALAYGLIDIIKVFNDLLQGYDIDESNYEAFIRELIFREFYYVLMTQYPETANVAFKEKYQHIDWVNNEHQFTKWKNGETGFPIIDAAMEELNQTGYMHNRMRMVTSQFLTKDLLIDWTWGEAYFKDKLIDYDSASNVHGWQWSASTGTDAVPYFRMFNPMRQSERFDSKALYIKRWLPVFNDVDAKLLHDTKKNQKKLKQQGIELGQNYPKQMVNHNDSRERVMSLFKSLS</sequence>
<dbReference type="InterPro" id="IPR014729">
    <property type="entry name" value="Rossmann-like_a/b/a_fold"/>
</dbReference>